<proteinExistence type="predicted"/>
<reference evidence="2" key="2">
    <citation type="journal article" date="2021" name="Syst. Appl. Microbiol.">
        <title>Roseomonas hellenica sp. nov., isolated from roots of wild-growing Alkanna tinctoria.</title>
        <authorList>
            <person name="Rat A."/>
            <person name="Naranjo H.D."/>
            <person name="Lebbe L."/>
            <person name="Cnockaert M."/>
            <person name="Krigas N."/>
            <person name="Grigoriadou K."/>
            <person name="Maloupa E."/>
            <person name="Willems A."/>
        </authorList>
    </citation>
    <scope>NUCLEOTIDE SEQUENCE</scope>
    <source>
        <strain evidence="2">LMG 31231</strain>
    </source>
</reference>
<dbReference type="AlphaFoldDB" id="A0A9X9X4N1"/>
<reference evidence="2" key="1">
    <citation type="submission" date="2020-01" db="EMBL/GenBank/DDBJ databases">
        <authorList>
            <person name="Rat A."/>
        </authorList>
    </citation>
    <scope>NUCLEOTIDE SEQUENCE</scope>
    <source>
        <strain evidence="2">LMG 31231</strain>
    </source>
</reference>
<gene>
    <name evidence="2" type="ORF">GXW76_24530</name>
</gene>
<sequence length="49" mass="4933">MSIFRRKDEPGAAAAGTEAAPTTVPAARDPDLGVPPFRPSGVALPSQAS</sequence>
<comment type="caution">
    <text evidence="2">The sequence shown here is derived from an EMBL/GenBank/DDBJ whole genome shotgun (WGS) entry which is preliminary data.</text>
</comment>
<feature type="compositionally biased region" description="Low complexity" evidence="1">
    <location>
        <begin position="11"/>
        <end position="27"/>
    </location>
</feature>
<evidence type="ECO:0000256" key="1">
    <source>
        <dbReference type="SAM" id="MobiDB-lite"/>
    </source>
</evidence>
<feature type="region of interest" description="Disordered" evidence="1">
    <location>
        <begin position="1"/>
        <end position="49"/>
    </location>
</feature>
<feature type="non-terminal residue" evidence="2">
    <location>
        <position position="49"/>
    </location>
</feature>
<name>A0A9X9X4N1_9PROT</name>
<accession>A0A9X9X4N1</accession>
<feature type="compositionally biased region" description="Basic and acidic residues" evidence="1">
    <location>
        <begin position="1"/>
        <end position="10"/>
    </location>
</feature>
<organism evidence="2 3">
    <name type="scientific">Neoroseomonas soli</name>
    <dbReference type="NCBI Taxonomy" id="1081025"/>
    <lineage>
        <taxon>Bacteria</taxon>
        <taxon>Pseudomonadati</taxon>
        <taxon>Pseudomonadota</taxon>
        <taxon>Alphaproteobacteria</taxon>
        <taxon>Acetobacterales</taxon>
        <taxon>Acetobacteraceae</taxon>
        <taxon>Neoroseomonas</taxon>
    </lineage>
</organism>
<dbReference type="Proteomes" id="UP001138751">
    <property type="component" value="Unassembled WGS sequence"/>
</dbReference>
<evidence type="ECO:0000313" key="3">
    <source>
        <dbReference type="Proteomes" id="UP001138751"/>
    </source>
</evidence>
<keyword evidence="3" id="KW-1185">Reference proteome</keyword>
<protein>
    <submittedName>
        <fullName evidence="2">Uncharacterized protein</fullName>
    </submittedName>
</protein>
<dbReference type="EMBL" id="JAAEDM010000144">
    <property type="protein sequence ID" value="MBR0674360.1"/>
    <property type="molecule type" value="Genomic_DNA"/>
</dbReference>
<evidence type="ECO:0000313" key="2">
    <source>
        <dbReference type="EMBL" id="MBR0674360.1"/>
    </source>
</evidence>